<sequence>MATGSQTGAPTTDTETRGAATTGAPSGAPAQNNIQDRPSINMNTYANKKSAAVSMLDLALLISIAFRLKDVINRGPTFDLYILLITLLSISLTLQIVVGIMLIFIGKFGLLLPQNLNQIKVQTLPSQLQILMVLGNSKGGMLMCYGPLSCYITKTKQLKIGDSPSGFLVRSIIHGSINYTITLPP</sequence>
<accession>A0A3Q2P0A8</accession>
<dbReference type="PANTHER" id="PTHR12316:SF19">
    <property type="entry name" value="NINJURIN-1"/>
    <property type="match status" value="1"/>
</dbReference>
<feature type="region of interest" description="Disordered" evidence="7">
    <location>
        <begin position="1"/>
        <end position="37"/>
    </location>
</feature>
<dbReference type="AlphaFoldDB" id="A0A3Q2P0A8"/>
<comment type="similarity">
    <text evidence="2">Belongs to the ninjurin family.</text>
</comment>
<comment type="subcellular location">
    <subcellularLocation>
        <location evidence="1">Membrane</location>
        <topology evidence="1">Multi-pass membrane protein</topology>
    </subcellularLocation>
</comment>
<reference evidence="9" key="2">
    <citation type="submission" date="2025-09" db="UniProtKB">
        <authorList>
            <consortium name="Ensembl"/>
        </authorList>
    </citation>
    <scope>IDENTIFICATION</scope>
</reference>
<evidence type="ECO:0000256" key="3">
    <source>
        <dbReference type="ARBA" id="ARBA00022692"/>
    </source>
</evidence>
<feature type="compositionally biased region" description="Polar residues" evidence="7">
    <location>
        <begin position="1"/>
        <end position="10"/>
    </location>
</feature>
<dbReference type="GO" id="GO:0007155">
    <property type="term" value="P:cell adhesion"/>
    <property type="evidence" value="ECO:0007669"/>
    <property type="project" value="UniProtKB-KW"/>
</dbReference>
<dbReference type="GO" id="GO:0016020">
    <property type="term" value="C:membrane"/>
    <property type="evidence" value="ECO:0007669"/>
    <property type="project" value="UniProtKB-SubCell"/>
</dbReference>
<evidence type="ECO:0000313" key="10">
    <source>
        <dbReference type="Proteomes" id="UP000265000"/>
    </source>
</evidence>
<keyword evidence="5 8" id="KW-1133">Transmembrane helix</keyword>
<feature type="transmembrane region" description="Helical" evidence="8">
    <location>
        <begin position="51"/>
        <end position="68"/>
    </location>
</feature>
<keyword evidence="6 8" id="KW-0472">Membrane</keyword>
<reference evidence="9" key="1">
    <citation type="submission" date="2025-08" db="UniProtKB">
        <authorList>
            <consortium name="Ensembl"/>
        </authorList>
    </citation>
    <scope>IDENTIFICATION</scope>
</reference>
<protein>
    <submittedName>
        <fullName evidence="9">Ninjurin-1-like</fullName>
    </submittedName>
</protein>
<keyword evidence="10" id="KW-1185">Reference proteome</keyword>
<dbReference type="PANTHER" id="PTHR12316">
    <property type="entry name" value="NINJURIN-RELATED"/>
    <property type="match status" value="1"/>
</dbReference>
<keyword evidence="3 8" id="KW-0812">Transmembrane</keyword>
<evidence type="ECO:0000256" key="5">
    <source>
        <dbReference type="ARBA" id="ARBA00022989"/>
    </source>
</evidence>
<dbReference type="InterPro" id="IPR007007">
    <property type="entry name" value="Ninjurin"/>
</dbReference>
<evidence type="ECO:0000256" key="4">
    <source>
        <dbReference type="ARBA" id="ARBA00022889"/>
    </source>
</evidence>
<feature type="compositionally biased region" description="Low complexity" evidence="7">
    <location>
        <begin position="11"/>
        <end position="30"/>
    </location>
</feature>
<feature type="transmembrane region" description="Helical" evidence="8">
    <location>
        <begin position="80"/>
        <end position="105"/>
    </location>
</feature>
<dbReference type="GO" id="GO:0042246">
    <property type="term" value="P:tissue regeneration"/>
    <property type="evidence" value="ECO:0007669"/>
    <property type="project" value="InterPro"/>
</dbReference>
<evidence type="ECO:0000256" key="7">
    <source>
        <dbReference type="SAM" id="MobiDB-lite"/>
    </source>
</evidence>
<evidence type="ECO:0000256" key="8">
    <source>
        <dbReference type="SAM" id="Phobius"/>
    </source>
</evidence>
<keyword evidence="4" id="KW-0130">Cell adhesion</keyword>
<dbReference type="Ensembl" id="ENSFHET00000007489.1">
    <property type="protein sequence ID" value="ENSFHEP00000005247.1"/>
    <property type="gene ID" value="ENSFHEG00000006208.1"/>
</dbReference>
<name>A0A3Q2P0A8_FUNHE</name>
<evidence type="ECO:0000256" key="2">
    <source>
        <dbReference type="ARBA" id="ARBA00008141"/>
    </source>
</evidence>
<dbReference type="Proteomes" id="UP000265000">
    <property type="component" value="Unplaced"/>
</dbReference>
<evidence type="ECO:0000313" key="9">
    <source>
        <dbReference type="Ensembl" id="ENSFHEP00000005247.1"/>
    </source>
</evidence>
<evidence type="ECO:0000256" key="6">
    <source>
        <dbReference type="ARBA" id="ARBA00023136"/>
    </source>
</evidence>
<evidence type="ECO:0000256" key="1">
    <source>
        <dbReference type="ARBA" id="ARBA00004141"/>
    </source>
</evidence>
<dbReference type="Pfam" id="PF04923">
    <property type="entry name" value="Ninjurin"/>
    <property type="match status" value="1"/>
</dbReference>
<organism evidence="9 10">
    <name type="scientific">Fundulus heteroclitus</name>
    <name type="common">Killifish</name>
    <name type="synonym">Mummichog</name>
    <dbReference type="NCBI Taxonomy" id="8078"/>
    <lineage>
        <taxon>Eukaryota</taxon>
        <taxon>Metazoa</taxon>
        <taxon>Chordata</taxon>
        <taxon>Craniata</taxon>
        <taxon>Vertebrata</taxon>
        <taxon>Euteleostomi</taxon>
        <taxon>Actinopterygii</taxon>
        <taxon>Neopterygii</taxon>
        <taxon>Teleostei</taxon>
        <taxon>Neoteleostei</taxon>
        <taxon>Acanthomorphata</taxon>
        <taxon>Ovalentaria</taxon>
        <taxon>Atherinomorphae</taxon>
        <taxon>Cyprinodontiformes</taxon>
        <taxon>Fundulidae</taxon>
        <taxon>Fundulus</taxon>
    </lineage>
</organism>
<proteinExistence type="inferred from homology"/>